<dbReference type="EMBL" id="QGTQ01000029">
    <property type="protein sequence ID" value="PWV95183.1"/>
    <property type="molecule type" value="Genomic_DNA"/>
</dbReference>
<feature type="transmembrane region" description="Helical" evidence="1">
    <location>
        <begin position="235"/>
        <end position="253"/>
    </location>
</feature>
<dbReference type="AlphaFoldDB" id="A0A2V2YM59"/>
<evidence type="ECO:0000256" key="2">
    <source>
        <dbReference type="SAM" id="SignalP"/>
    </source>
</evidence>
<comment type="caution">
    <text evidence="3">The sequence shown here is derived from an EMBL/GenBank/DDBJ whole genome shotgun (WGS) entry which is preliminary data.</text>
</comment>
<feature type="chain" id="PRO_5015935775" evidence="2">
    <location>
        <begin position="28"/>
        <end position="261"/>
    </location>
</feature>
<keyword evidence="1" id="KW-0812">Transmembrane</keyword>
<organism evidence="3 4">
    <name type="scientific">Paenibacillus cellulosilyticus</name>
    <dbReference type="NCBI Taxonomy" id="375489"/>
    <lineage>
        <taxon>Bacteria</taxon>
        <taxon>Bacillati</taxon>
        <taxon>Bacillota</taxon>
        <taxon>Bacilli</taxon>
        <taxon>Bacillales</taxon>
        <taxon>Paenibacillaceae</taxon>
        <taxon>Paenibacillus</taxon>
    </lineage>
</organism>
<feature type="signal peptide" evidence="2">
    <location>
        <begin position="1"/>
        <end position="27"/>
    </location>
</feature>
<sequence>MKKKMIGSFLLVFTVMCFMCLNSILFAAPASQSPDPQNQIADNSIKQSILTDYQQHYASSLDSAKSDFNGSSGSFQNATLGNGIAYYQIADDHTDPFIFAGYIFPIELDGKELGTVYANNDSGEWKIFRVNNVKDYTQSVNKAKSNVNTGDKTKVIDDMRYGISALYINGGDGEHIVDLHKGSDFKKKPYSDFKNSIDKVRLDNQNMKSKTKDGAIQFGSGSVNVNNNDKSNHTYIYLLIAAVAFLFPVFYLLRNKRTVKP</sequence>
<dbReference type="OrthoDB" id="2628828at2"/>
<protein>
    <submittedName>
        <fullName evidence="3">Uncharacterized protein</fullName>
    </submittedName>
</protein>
<evidence type="ECO:0000256" key="1">
    <source>
        <dbReference type="SAM" id="Phobius"/>
    </source>
</evidence>
<reference evidence="3 4" key="1">
    <citation type="submission" date="2018-05" db="EMBL/GenBank/DDBJ databases">
        <title>Genomic Encyclopedia of Type Strains, Phase III (KMG-III): the genomes of soil and plant-associated and newly described type strains.</title>
        <authorList>
            <person name="Whitman W."/>
        </authorList>
    </citation>
    <scope>NUCLEOTIDE SEQUENCE [LARGE SCALE GENOMIC DNA]</scope>
    <source>
        <strain evidence="3 4">CECT 5696</strain>
    </source>
</reference>
<dbReference type="Proteomes" id="UP000246635">
    <property type="component" value="Unassembled WGS sequence"/>
</dbReference>
<keyword evidence="2" id="KW-0732">Signal</keyword>
<accession>A0A2V2YM59</accession>
<keyword evidence="1" id="KW-1133">Transmembrane helix</keyword>
<evidence type="ECO:0000313" key="3">
    <source>
        <dbReference type="EMBL" id="PWV95183.1"/>
    </source>
</evidence>
<keyword evidence="1" id="KW-0472">Membrane</keyword>
<proteinExistence type="predicted"/>
<evidence type="ECO:0000313" key="4">
    <source>
        <dbReference type="Proteomes" id="UP000246635"/>
    </source>
</evidence>
<keyword evidence="4" id="KW-1185">Reference proteome</keyword>
<dbReference type="RefSeq" id="WP_110046609.1">
    <property type="nucleotide sequence ID" value="NZ_CP054612.1"/>
</dbReference>
<name>A0A2V2YM59_9BACL</name>
<gene>
    <name evidence="3" type="ORF">DFQ01_12918</name>
</gene>